<feature type="domain" description="Purine catabolism PurC-like" evidence="2">
    <location>
        <begin position="10"/>
        <end position="128"/>
    </location>
</feature>
<gene>
    <name evidence="5" type="ORF">DXH47_06475</name>
</gene>
<dbReference type="PANTHER" id="PTHR33744:SF7">
    <property type="entry name" value="PUCR FAMILY TRANSCRIPTIONAL REGULATOR"/>
    <property type="match status" value="1"/>
</dbReference>
<evidence type="ECO:0000256" key="1">
    <source>
        <dbReference type="ARBA" id="ARBA00006754"/>
    </source>
</evidence>
<dbReference type="OrthoDB" id="142218at2"/>
<comment type="caution">
    <text evidence="5">The sequence shown here is derived from an EMBL/GenBank/DDBJ whole genome shotgun (WGS) entry which is preliminary data.</text>
</comment>
<dbReference type="Pfam" id="PF17853">
    <property type="entry name" value="GGDEF_2"/>
    <property type="match status" value="1"/>
</dbReference>
<feature type="domain" description="PucR C-terminal helix-turn-helix" evidence="3">
    <location>
        <begin position="470"/>
        <end position="527"/>
    </location>
</feature>
<evidence type="ECO:0000259" key="2">
    <source>
        <dbReference type="Pfam" id="PF07905"/>
    </source>
</evidence>
<accession>A0A4Q0VHA6</accession>
<evidence type="ECO:0000313" key="5">
    <source>
        <dbReference type="EMBL" id="RXI78558.1"/>
    </source>
</evidence>
<dbReference type="Gene3D" id="1.10.10.2840">
    <property type="entry name" value="PucR C-terminal helix-turn-helix domain"/>
    <property type="match status" value="1"/>
</dbReference>
<dbReference type="InterPro" id="IPR051448">
    <property type="entry name" value="CdaR-like_regulators"/>
</dbReference>
<sequence length="538" mass="60386">MTTTVADLQLLPAFRPTHLIAGKRGRQNPVANIALLGDQQTPNDMAPHEILVTSLQEFYQTSPQRLNLFLTALTQSQCSAIIVRLTDFNFTSAIPHALITTCQQHDLPLFTLPRESDYNDLFLAVTQRLFADKQRLLDQYKKLNQHFVTQAAQDGSQQAVLETLASLIHNPVVLFRLHAGREEPLVKSTDVTIPLDRVQINDRQLATVPAEVSHTYFRAPVAQTTSQQLLVKLPHQTLPPHYLGVFAQNQAITDVDFMAIENALNFLQLASLQQTTWTQAQQSYDNDLIDDLFAGNLTQPGTLNQALTHFHLDADQHYRLVLVQCRTAAAQTADAFSQQPTVAHRILTFIRQHWVPVLTRIRPDRILVALPVTTALADLKRPLQRWLQTATASDYQVGISTPSLPRNFGTAVAQTVKTVQLADALLPKARVVTLNDLGFYRCLLPLTNPADLRALVPEELLDLNTQHPELYRTLTTYFAHNHSIKDSAAALYIHPKTMSYRLNKIKRLTTLDFTDAENLFMANVGCHILNLVTQHVLS</sequence>
<dbReference type="PANTHER" id="PTHR33744">
    <property type="entry name" value="CARBOHYDRATE DIACID REGULATOR"/>
    <property type="match status" value="1"/>
</dbReference>
<dbReference type="RefSeq" id="WP_129032543.1">
    <property type="nucleotide sequence ID" value="NZ_CP059603.1"/>
</dbReference>
<protein>
    <recommendedName>
        <fullName evidence="7">PucR family transcriptional regulator</fullName>
    </recommendedName>
</protein>
<organism evidence="5 6">
    <name type="scientific">Levilactobacillus suantsaii</name>
    <dbReference type="NCBI Taxonomy" id="2292255"/>
    <lineage>
        <taxon>Bacteria</taxon>
        <taxon>Bacillati</taxon>
        <taxon>Bacillota</taxon>
        <taxon>Bacilli</taxon>
        <taxon>Lactobacillales</taxon>
        <taxon>Lactobacillaceae</taxon>
        <taxon>Levilactobacillus</taxon>
    </lineage>
</organism>
<dbReference type="Pfam" id="PF07905">
    <property type="entry name" value="PucR"/>
    <property type="match status" value="1"/>
</dbReference>
<evidence type="ECO:0000259" key="3">
    <source>
        <dbReference type="Pfam" id="PF13556"/>
    </source>
</evidence>
<dbReference type="InterPro" id="IPR042070">
    <property type="entry name" value="PucR_C-HTH_sf"/>
</dbReference>
<reference evidence="5 6" key="1">
    <citation type="submission" date="2018-08" db="EMBL/GenBank/DDBJ databases">
        <title>Lactobacillus suantsai sp. nov., isolated from traditional fermented suan-tsai in Taiwan.</title>
        <authorList>
            <person name="Huang C.-H."/>
        </authorList>
    </citation>
    <scope>NUCLEOTIDE SEQUENCE [LARGE SCALE GENOMIC DNA]</scope>
    <source>
        <strain evidence="5 6">BCRC 12945</strain>
    </source>
</reference>
<evidence type="ECO:0008006" key="7">
    <source>
        <dbReference type="Google" id="ProtNLM"/>
    </source>
</evidence>
<dbReference type="EMBL" id="QXIL01000010">
    <property type="protein sequence ID" value="RXI78558.1"/>
    <property type="molecule type" value="Genomic_DNA"/>
</dbReference>
<evidence type="ECO:0000259" key="4">
    <source>
        <dbReference type="Pfam" id="PF17853"/>
    </source>
</evidence>
<feature type="domain" description="CdaR GGDEF-like" evidence="4">
    <location>
        <begin position="300"/>
        <end position="408"/>
    </location>
</feature>
<dbReference type="AlphaFoldDB" id="A0A4Q0VHA6"/>
<evidence type="ECO:0000313" key="6">
    <source>
        <dbReference type="Proteomes" id="UP000290602"/>
    </source>
</evidence>
<dbReference type="InterPro" id="IPR041522">
    <property type="entry name" value="CdaR_GGDEF"/>
</dbReference>
<name>A0A4Q0VHA6_9LACO</name>
<proteinExistence type="inferred from homology"/>
<keyword evidence="6" id="KW-1185">Reference proteome</keyword>
<dbReference type="Pfam" id="PF13556">
    <property type="entry name" value="HTH_30"/>
    <property type="match status" value="1"/>
</dbReference>
<comment type="similarity">
    <text evidence="1">Belongs to the CdaR family.</text>
</comment>
<dbReference type="InterPro" id="IPR025736">
    <property type="entry name" value="PucR_C-HTH_dom"/>
</dbReference>
<dbReference type="InterPro" id="IPR012914">
    <property type="entry name" value="PucR_dom"/>
</dbReference>
<dbReference type="Proteomes" id="UP000290602">
    <property type="component" value="Unassembled WGS sequence"/>
</dbReference>